<protein>
    <submittedName>
        <fullName evidence="2">Uncharacterized protein</fullName>
    </submittedName>
</protein>
<dbReference type="Proteomes" id="UP000296733">
    <property type="component" value="Plasmid unnamed1"/>
</dbReference>
<reference evidence="2 3" key="1">
    <citation type="journal article" date="2019" name="Nat. Commun.">
        <title>A new type of DNA phosphorothioation-based antiviral system in archaea.</title>
        <authorList>
            <person name="Xiong L."/>
            <person name="Liu S."/>
            <person name="Chen S."/>
            <person name="Xiao Y."/>
            <person name="Zhu B."/>
            <person name="Gao Y."/>
            <person name="Zhang Y."/>
            <person name="Chen B."/>
            <person name="Luo J."/>
            <person name="Deng Z."/>
            <person name="Chen X."/>
            <person name="Wang L."/>
            <person name="Chen S."/>
        </authorList>
    </citation>
    <scope>NUCLEOTIDE SEQUENCE [LARGE SCALE GENOMIC DNA]</scope>
    <source>
        <strain evidence="2 3">CGMCC 1.10331</strain>
        <plasmid evidence="2 3">unnamed1</plasmid>
    </source>
</reference>
<accession>A0A4D6H7N3</accession>
<dbReference type="EMBL" id="CP031312">
    <property type="protein sequence ID" value="QCC49047.1"/>
    <property type="molecule type" value="Genomic_DNA"/>
</dbReference>
<organism evidence="2 3">
    <name type="scientific">Halobellus limi</name>
    <dbReference type="NCBI Taxonomy" id="699433"/>
    <lineage>
        <taxon>Archaea</taxon>
        <taxon>Methanobacteriati</taxon>
        <taxon>Methanobacteriota</taxon>
        <taxon>Stenosarchaea group</taxon>
        <taxon>Halobacteria</taxon>
        <taxon>Halobacteriales</taxon>
        <taxon>Haloferacaceae</taxon>
        <taxon>Halobellus</taxon>
    </lineage>
</organism>
<gene>
    <name evidence="2" type="ORF">DV707_14915</name>
</gene>
<evidence type="ECO:0000256" key="1">
    <source>
        <dbReference type="SAM" id="MobiDB-lite"/>
    </source>
</evidence>
<feature type="region of interest" description="Disordered" evidence="1">
    <location>
        <begin position="1"/>
        <end position="57"/>
    </location>
</feature>
<evidence type="ECO:0000313" key="2">
    <source>
        <dbReference type="EMBL" id="QCC49047.1"/>
    </source>
</evidence>
<name>A0A4D6H7N3_9EURY</name>
<proteinExistence type="predicted"/>
<sequence length="74" mass="7268">MTVSAVDVSTTGGHPHRATACARRSADSADGDGAVGTDPPGLGSARPEAAVRRAGGERTAVVGHAARAFPGTML</sequence>
<dbReference type="AlphaFoldDB" id="A0A4D6H7N3"/>
<evidence type="ECO:0000313" key="3">
    <source>
        <dbReference type="Proteomes" id="UP000296733"/>
    </source>
</evidence>
<feature type="compositionally biased region" description="Polar residues" evidence="1">
    <location>
        <begin position="1"/>
        <end position="12"/>
    </location>
</feature>
<dbReference type="KEGG" id="hlm:DV707_14915"/>
<geneLocation type="plasmid" evidence="2">
    <name>unnamed1</name>
</geneLocation>
<keyword evidence="2" id="KW-0614">Plasmid</keyword>